<feature type="domain" description="F-box associated beta-propeller type 1" evidence="1">
    <location>
        <begin position="104"/>
        <end position="243"/>
    </location>
</feature>
<dbReference type="PANTHER" id="PTHR31111">
    <property type="entry name" value="BNAA05G37150D PROTEIN-RELATED"/>
    <property type="match status" value="1"/>
</dbReference>
<organism evidence="2 3">
    <name type="scientific">Prunus armeniaca</name>
    <name type="common">Apricot</name>
    <name type="synonym">Armeniaca vulgaris</name>
    <dbReference type="NCBI Taxonomy" id="36596"/>
    <lineage>
        <taxon>Eukaryota</taxon>
        <taxon>Viridiplantae</taxon>
        <taxon>Streptophyta</taxon>
        <taxon>Embryophyta</taxon>
        <taxon>Tracheophyta</taxon>
        <taxon>Spermatophyta</taxon>
        <taxon>Magnoliopsida</taxon>
        <taxon>eudicotyledons</taxon>
        <taxon>Gunneridae</taxon>
        <taxon>Pentapetalae</taxon>
        <taxon>rosids</taxon>
        <taxon>fabids</taxon>
        <taxon>Rosales</taxon>
        <taxon>Rosaceae</taxon>
        <taxon>Amygdaloideae</taxon>
        <taxon>Amygdaleae</taxon>
        <taxon>Prunus</taxon>
    </lineage>
</organism>
<dbReference type="SUPFAM" id="SSF81383">
    <property type="entry name" value="F-box domain"/>
    <property type="match status" value="1"/>
</dbReference>
<name>A0A6J5UBQ9_PRUAR</name>
<accession>A0A6J5UBQ9</accession>
<dbReference type="InterPro" id="IPR036047">
    <property type="entry name" value="F-box-like_dom_sf"/>
</dbReference>
<sequence>MEILIDIFSRLPVNLICCIKCVSKALLKTVDDPFLPYNTCGVVFLLVVPPLKFLDWFLVLTPLTVGCNDCNELLTKSKHEIVSEFWTRQCLYVHNFVFCNLLGFTCHGVDYKNGNTCLLLNPFKGEILMLPTTSDVLQVSANTISRQDSYGMGFDNKTNTYKIVRISYHHKYRKGQLSELTAEVLVLGTSSWQELPVVPPCYVINKSASTHGDMHWLVNGDTKDLSSSSIRILSFDFKKKEFYWTPHPAALEKKPSL</sequence>
<evidence type="ECO:0000313" key="2">
    <source>
        <dbReference type="EMBL" id="CAB4273741.1"/>
    </source>
</evidence>
<dbReference type="AlphaFoldDB" id="A0A6J5UBQ9"/>
<dbReference type="InterPro" id="IPR017451">
    <property type="entry name" value="F-box-assoc_interact_dom"/>
</dbReference>
<dbReference type="Pfam" id="PF07734">
    <property type="entry name" value="FBA_1"/>
    <property type="match status" value="1"/>
</dbReference>
<reference evidence="2 3" key="1">
    <citation type="submission" date="2020-05" db="EMBL/GenBank/DDBJ databases">
        <authorList>
            <person name="Campoy J."/>
            <person name="Schneeberger K."/>
            <person name="Spophaly S."/>
        </authorList>
    </citation>
    <scope>NUCLEOTIDE SEQUENCE [LARGE SCALE GENOMIC DNA]</scope>
    <source>
        <strain evidence="2">PruArmRojPasFocal</strain>
    </source>
</reference>
<dbReference type="Proteomes" id="UP000507222">
    <property type="component" value="Unassembled WGS sequence"/>
</dbReference>
<dbReference type="EMBL" id="CAEKDK010000003">
    <property type="protein sequence ID" value="CAB4273741.1"/>
    <property type="molecule type" value="Genomic_DNA"/>
</dbReference>
<proteinExistence type="predicted"/>
<gene>
    <name evidence="2" type="ORF">CURHAP_LOCUS21882</name>
</gene>
<evidence type="ECO:0000259" key="1">
    <source>
        <dbReference type="Pfam" id="PF07734"/>
    </source>
</evidence>
<evidence type="ECO:0000313" key="3">
    <source>
        <dbReference type="Proteomes" id="UP000507222"/>
    </source>
</evidence>
<dbReference type="PANTHER" id="PTHR31111:SF136">
    <property type="entry name" value="F-BOX ASSOCIATED DOMAIN-CONTAINING PROTEIN"/>
    <property type="match status" value="1"/>
</dbReference>
<dbReference type="InterPro" id="IPR006527">
    <property type="entry name" value="F-box-assoc_dom_typ1"/>
</dbReference>
<dbReference type="NCBIfam" id="TIGR01640">
    <property type="entry name" value="F_box_assoc_1"/>
    <property type="match status" value="1"/>
</dbReference>
<protein>
    <recommendedName>
        <fullName evidence="1">F-box associated beta-propeller type 1 domain-containing protein</fullName>
    </recommendedName>
</protein>